<comment type="caution">
    <text evidence="3">The sequence shown here is derived from an EMBL/GenBank/DDBJ whole genome shotgun (WGS) entry which is preliminary data.</text>
</comment>
<feature type="transmembrane region" description="Helical" evidence="2">
    <location>
        <begin position="12"/>
        <end position="33"/>
    </location>
</feature>
<proteinExistence type="predicted"/>
<evidence type="ECO:0000256" key="1">
    <source>
        <dbReference type="SAM" id="MobiDB-lite"/>
    </source>
</evidence>
<accession>A0A1G1VA89</accession>
<feature type="compositionally biased region" description="Basic and acidic residues" evidence="1">
    <location>
        <begin position="50"/>
        <end position="96"/>
    </location>
</feature>
<evidence type="ECO:0000313" key="3">
    <source>
        <dbReference type="EMBL" id="OGY12394.1"/>
    </source>
</evidence>
<dbReference type="AlphaFoldDB" id="A0A1G1VA89"/>
<organism evidence="3 4">
    <name type="scientific">Candidatus Blackburnbacteria bacterium RIFCSPHIGHO2_12_FULL_41_13b</name>
    <dbReference type="NCBI Taxonomy" id="1797517"/>
    <lineage>
        <taxon>Bacteria</taxon>
        <taxon>Candidatus Blackburniibacteriota</taxon>
    </lineage>
</organism>
<gene>
    <name evidence="3" type="ORF">A3F61_03795</name>
</gene>
<dbReference type="STRING" id="1797517.A3F61_03795"/>
<feature type="region of interest" description="Disordered" evidence="1">
    <location>
        <begin position="44"/>
        <end position="96"/>
    </location>
</feature>
<keyword evidence="2" id="KW-0472">Membrane</keyword>
<keyword evidence="2" id="KW-0812">Transmembrane</keyword>
<evidence type="ECO:0000313" key="4">
    <source>
        <dbReference type="Proteomes" id="UP000178272"/>
    </source>
</evidence>
<protein>
    <submittedName>
        <fullName evidence="3">Uncharacterized protein</fullName>
    </submittedName>
</protein>
<evidence type="ECO:0000256" key="2">
    <source>
        <dbReference type="SAM" id="Phobius"/>
    </source>
</evidence>
<dbReference type="EMBL" id="MHCA01000018">
    <property type="protein sequence ID" value="OGY12394.1"/>
    <property type="molecule type" value="Genomic_DNA"/>
</dbReference>
<reference evidence="3 4" key="1">
    <citation type="journal article" date="2016" name="Nat. Commun.">
        <title>Thousands of microbial genomes shed light on interconnected biogeochemical processes in an aquifer system.</title>
        <authorList>
            <person name="Anantharaman K."/>
            <person name="Brown C.T."/>
            <person name="Hug L.A."/>
            <person name="Sharon I."/>
            <person name="Castelle C.J."/>
            <person name="Probst A.J."/>
            <person name="Thomas B.C."/>
            <person name="Singh A."/>
            <person name="Wilkins M.J."/>
            <person name="Karaoz U."/>
            <person name="Brodie E.L."/>
            <person name="Williams K.H."/>
            <person name="Hubbard S.S."/>
            <person name="Banfield J.F."/>
        </authorList>
    </citation>
    <scope>NUCLEOTIDE SEQUENCE [LARGE SCALE GENOMIC DNA]</scope>
</reference>
<dbReference type="Proteomes" id="UP000178272">
    <property type="component" value="Unassembled WGS sequence"/>
</dbReference>
<name>A0A1G1VA89_9BACT</name>
<keyword evidence="2" id="KW-1133">Transmembrane helix</keyword>
<sequence>MPKNKNSKTQAGIVYLLTLLVIAGLGLFVAGNIPTTKNLASTQSVLGENEEAKKAEELAKEEAKKTEEQQKEDSKSKIKTEGNKQETEIETADGQKIKTKVEDDGTTKVEIERGQLKVKYVLENGTFKLKAENESGKEVELEDDELDEVESELEDDGIKIASATGRPVLSRNNIGAQTDFPLSIDIGTNQLIVTTPAGQKIVTVLPDQAVQNLLAANIINSIDSTDTTGELETLDSVVKLEMRNGEVVYRVKGVKKRRLLGLFNVDNSTTVFVSSESGLPVAQEQSLLANIVDSLSPQ</sequence>